<dbReference type="SUPFAM" id="SSF56935">
    <property type="entry name" value="Porins"/>
    <property type="match status" value="1"/>
</dbReference>
<keyword evidence="3" id="KW-0998">Cell outer membrane</keyword>
<evidence type="ECO:0000256" key="2">
    <source>
        <dbReference type="ARBA" id="ARBA00023136"/>
    </source>
</evidence>
<gene>
    <name evidence="4" type="ORF">ENN90_09350</name>
</gene>
<dbReference type="Proteomes" id="UP000886047">
    <property type="component" value="Unassembled WGS sequence"/>
</dbReference>
<evidence type="ECO:0000256" key="3">
    <source>
        <dbReference type="ARBA" id="ARBA00023237"/>
    </source>
</evidence>
<dbReference type="InterPro" id="IPR036942">
    <property type="entry name" value="Beta-barrel_TonB_sf"/>
</dbReference>
<sequence>WMQSAFDSTGVDGKDFIYAANSFARAPEHSFSAGFSAKGRIAQKMWIFATPWYAWQSHFWFTEANTLGLDQPAFGFLNINLGLEMADPDLVLSIYGTNLLEEEYIASAGHWSGQFEMPTFVPGPPRMLGVNLTWKF</sequence>
<reference evidence="4" key="1">
    <citation type="journal article" date="2020" name="mSystems">
        <title>Genome- and Community-Level Interaction Insights into Carbon Utilization and Element Cycling Functions of Hydrothermarchaeota in Hydrothermal Sediment.</title>
        <authorList>
            <person name="Zhou Z."/>
            <person name="Liu Y."/>
            <person name="Xu W."/>
            <person name="Pan J."/>
            <person name="Luo Z.H."/>
            <person name="Li M."/>
        </authorList>
    </citation>
    <scope>NUCLEOTIDE SEQUENCE [LARGE SCALE GENOMIC DNA]</scope>
    <source>
        <strain evidence="4">SpSt-1217</strain>
    </source>
</reference>
<comment type="subcellular location">
    <subcellularLocation>
        <location evidence="1">Cell outer membrane</location>
    </subcellularLocation>
</comment>
<dbReference type="InterPro" id="IPR010917">
    <property type="entry name" value="TonB_rcpt_CS"/>
</dbReference>
<feature type="non-terminal residue" evidence="4">
    <location>
        <position position="1"/>
    </location>
</feature>
<organism evidence="4">
    <name type="scientific">Mariniphaga anaerophila</name>
    <dbReference type="NCBI Taxonomy" id="1484053"/>
    <lineage>
        <taxon>Bacteria</taxon>
        <taxon>Pseudomonadati</taxon>
        <taxon>Bacteroidota</taxon>
        <taxon>Bacteroidia</taxon>
        <taxon>Marinilabiliales</taxon>
        <taxon>Prolixibacteraceae</taxon>
        <taxon>Mariniphaga</taxon>
    </lineage>
</organism>
<dbReference type="PROSITE" id="PS01156">
    <property type="entry name" value="TONB_DEPENDENT_REC_2"/>
    <property type="match status" value="1"/>
</dbReference>
<proteinExistence type="predicted"/>
<keyword evidence="2" id="KW-0472">Membrane</keyword>
<dbReference type="EMBL" id="DSDK01000503">
    <property type="protein sequence ID" value="HDR51802.1"/>
    <property type="molecule type" value="Genomic_DNA"/>
</dbReference>
<dbReference type="GO" id="GO:0009279">
    <property type="term" value="C:cell outer membrane"/>
    <property type="evidence" value="ECO:0007669"/>
    <property type="project" value="UniProtKB-SubCell"/>
</dbReference>
<dbReference type="AlphaFoldDB" id="A0A831PM09"/>
<name>A0A831PM09_9BACT</name>
<accession>A0A831PM09</accession>
<evidence type="ECO:0000313" key="4">
    <source>
        <dbReference type="EMBL" id="HDR51802.1"/>
    </source>
</evidence>
<evidence type="ECO:0000256" key="1">
    <source>
        <dbReference type="ARBA" id="ARBA00004442"/>
    </source>
</evidence>
<dbReference type="Gene3D" id="2.40.170.20">
    <property type="entry name" value="TonB-dependent receptor, beta-barrel domain"/>
    <property type="match status" value="1"/>
</dbReference>
<comment type="caution">
    <text evidence="4">The sequence shown here is derived from an EMBL/GenBank/DDBJ whole genome shotgun (WGS) entry which is preliminary data.</text>
</comment>
<protein>
    <submittedName>
        <fullName evidence="4">TonB-dependent receptor</fullName>
    </submittedName>
</protein>
<keyword evidence="4" id="KW-0675">Receptor</keyword>